<dbReference type="AlphaFoldDB" id="A0A1W1UKX2"/>
<sequence>SDPSLDKLVTVAVPTPGGQIVGADTFTSEGSAGYVKGSSDFSFYVQYNKSLRNPQGSAEITVKSFFDRNGKETPGVPHYYKLKSNSISVLATTDPTAEFSAKANISEIVGGVAQSIEGNCTMQLSMYDGRDNPSVTTDKIDRLAVTVYRSNGGIWYSSRWDGTKTILRDVDPKDLISVTGTGGSTTTLAAKTTTQSFSADNPTVKPAASNLLEIYPNPIADQATIRFRSTEGGKAQVYIYNSLGGLVSTLYNAEIEGNRDYSVKLTREDLPNGVYFCHLIINGKVENKRITIER</sequence>
<name>A0A1W1UKX2_9BACT</name>
<dbReference type="OrthoDB" id="1121493at2"/>
<dbReference type="InterPro" id="IPR026444">
    <property type="entry name" value="Secre_tail"/>
</dbReference>
<accession>A0A1W1UKX2</accession>
<dbReference type="NCBIfam" id="TIGR04183">
    <property type="entry name" value="Por_Secre_tail"/>
    <property type="match status" value="1"/>
</dbReference>
<evidence type="ECO:0000313" key="2">
    <source>
        <dbReference type="EMBL" id="SMB81679.1"/>
    </source>
</evidence>
<feature type="non-terminal residue" evidence="2">
    <location>
        <position position="1"/>
    </location>
</feature>
<dbReference type="STRING" id="645990.SAMN00120144_4264"/>
<dbReference type="Proteomes" id="UP000192266">
    <property type="component" value="Unassembled WGS sequence"/>
</dbReference>
<gene>
    <name evidence="2" type="ORF">SAMN00120144_4264</name>
</gene>
<organism evidence="2 3">
    <name type="scientific">Hymenobacter roseosalivarius DSM 11622</name>
    <dbReference type="NCBI Taxonomy" id="645990"/>
    <lineage>
        <taxon>Bacteria</taxon>
        <taxon>Pseudomonadati</taxon>
        <taxon>Bacteroidota</taxon>
        <taxon>Cytophagia</taxon>
        <taxon>Cytophagales</taxon>
        <taxon>Hymenobacteraceae</taxon>
        <taxon>Hymenobacter</taxon>
    </lineage>
</organism>
<evidence type="ECO:0000313" key="3">
    <source>
        <dbReference type="Proteomes" id="UP000192266"/>
    </source>
</evidence>
<reference evidence="2 3" key="1">
    <citation type="submission" date="2017-04" db="EMBL/GenBank/DDBJ databases">
        <authorList>
            <person name="Afonso C.L."/>
            <person name="Miller P.J."/>
            <person name="Scott M.A."/>
            <person name="Spackman E."/>
            <person name="Goraichik I."/>
            <person name="Dimitrov K.M."/>
            <person name="Suarez D.L."/>
            <person name="Swayne D.E."/>
        </authorList>
    </citation>
    <scope>NUCLEOTIDE SEQUENCE [LARGE SCALE GENOMIC DNA]</scope>
    <source>
        <strain evidence="2 3">DSM 11622</strain>
    </source>
</reference>
<evidence type="ECO:0000259" key="1">
    <source>
        <dbReference type="Pfam" id="PF18962"/>
    </source>
</evidence>
<protein>
    <recommendedName>
        <fullName evidence="1">Secretion system C-terminal sorting domain-containing protein</fullName>
    </recommendedName>
</protein>
<dbReference type="RefSeq" id="WP_143434698.1">
    <property type="nucleotide sequence ID" value="NZ_FWWW01000033.1"/>
</dbReference>
<dbReference type="EMBL" id="FWWW01000033">
    <property type="protein sequence ID" value="SMB81679.1"/>
    <property type="molecule type" value="Genomic_DNA"/>
</dbReference>
<feature type="domain" description="Secretion system C-terminal sorting" evidence="1">
    <location>
        <begin position="214"/>
        <end position="291"/>
    </location>
</feature>
<dbReference type="Pfam" id="PF18962">
    <property type="entry name" value="Por_Secre_tail"/>
    <property type="match status" value="1"/>
</dbReference>
<proteinExistence type="predicted"/>
<keyword evidence="3" id="KW-1185">Reference proteome</keyword>